<evidence type="ECO:0000313" key="3">
    <source>
        <dbReference type="Proteomes" id="UP001060414"/>
    </source>
</evidence>
<dbReference type="InterPro" id="IPR036409">
    <property type="entry name" value="Aldolase_II/adducin_N_sf"/>
</dbReference>
<keyword evidence="3" id="KW-1185">Reference proteome</keyword>
<dbReference type="EMBL" id="CP092109">
    <property type="protein sequence ID" value="UWZ80503.1"/>
    <property type="molecule type" value="Genomic_DNA"/>
</dbReference>
<sequence>MSLGPEREGVIKFVCRYRPGPPLEAHHLADINAWRKILFQLELIGCVAHRYEGLGFGNISRRLPASREEGAAGFVISGTQTGGLADLEPHHYAIVSFCDPQANLVDSLGPIKPSSESLTHGILYQLDPRVSCVLHVHSPHIWRAAQVLELPVTGADVPYGTPAMAAEVRRLCLEKSLLPQGVLVMGGHEDGVLAFGPDFTSAGTALVACLARAYAVGQGRAGT</sequence>
<accession>A0ABY5ZN19</accession>
<dbReference type="Pfam" id="PF00596">
    <property type="entry name" value="Aldolase_II"/>
    <property type="match status" value="1"/>
</dbReference>
<evidence type="ECO:0000313" key="2">
    <source>
        <dbReference type="EMBL" id="UWZ80503.1"/>
    </source>
</evidence>
<dbReference type="SMART" id="SM01007">
    <property type="entry name" value="Aldolase_II"/>
    <property type="match status" value="1"/>
</dbReference>
<name>A0ABY5ZN19_9BACT</name>
<proteinExistence type="predicted"/>
<dbReference type="Gene3D" id="3.40.225.10">
    <property type="entry name" value="Class II aldolase/adducin N-terminal domain"/>
    <property type="match status" value="1"/>
</dbReference>
<dbReference type="Proteomes" id="UP001060414">
    <property type="component" value="Chromosome"/>
</dbReference>
<dbReference type="RefSeq" id="WP_260748859.1">
    <property type="nucleotide sequence ID" value="NZ_CP092109.1"/>
</dbReference>
<feature type="domain" description="Class II aldolase/adducin N-terminal" evidence="1">
    <location>
        <begin position="41"/>
        <end position="215"/>
    </location>
</feature>
<protein>
    <submittedName>
        <fullName evidence="2">Class II aldolase/adducin family protein</fullName>
    </submittedName>
</protein>
<gene>
    <name evidence="2" type="ORF">L9S41_03665</name>
</gene>
<reference evidence="2" key="1">
    <citation type="journal article" date="2022" name="Environ. Microbiol.">
        <title>Geoalkalibacter halelectricus SAP #1 sp. nov. possessing extracellular electron transfer and mineral#reducing capabilities from a haloalkaline environment.</title>
        <authorList>
            <person name="Yadav S."/>
            <person name="Singh R."/>
            <person name="Sundharam S.S."/>
            <person name="Chaudhary S."/>
            <person name="Krishnamurthi S."/>
            <person name="Patil S.A."/>
        </authorList>
    </citation>
    <scope>NUCLEOTIDE SEQUENCE</scope>
    <source>
        <strain evidence="2">SAP-1</strain>
    </source>
</reference>
<evidence type="ECO:0000259" key="1">
    <source>
        <dbReference type="SMART" id="SM01007"/>
    </source>
</evidence>
<dbReference type="InterPro" id="IPR001303">
    <property type="entry name" value="Aldolase_II/adducin_N"/>
</dbReference>
<dbReference type="SUPFAM" id="SSF53639">
    <property type="entry name" value="AraD/HMP-PK domain-like"/>
    <property type="match status" value="1"/>
</dbReference>
<organism evidence="2 3">
    <name type="scientific">Geoalkalibacter halelectricus</name>
    <dbReference type="NCBI Taxonomy" id="2847045"/>
    <lineage>
        <taxon>Bacteria</taxon>
        <taxon>Pseudomonadati</taxon>
        <taxon>Thermodesulfobacteriota</taxon>
        <taxon>Desulfuromonadia</taxon>
        <taxon>Desulfuromonadales</taxon>
        <taxon>Geoalkalibacteraceae</taxon>
        <taxon>Geoalkalibacter</taxon>
    </lineage>
</organism>